<organism evidence="3 4">
    <name type="scientific">Psychrobacter proteolyticus</name>
    <dbReference type="NCBI Taxonomy" id="147825"/>
    <lineage>
        <taxon>Bacteria</taxon>
        <taxon>Pseudomonadati</taxon>
        <taxon>Pseudomonadota</taxon>
        <taxon>Gammaproteobacteria</taxon>
        <taxon>Moraxellales</taxon>
        <taxon>Moraxellaceae</taxon>
        <taxon>Psychrobacter</taxon>
    </lineage>
</organism>
<feature type="transmembrane region" description="Helical" evidence="1">
    <location>
        <begin position="83"/>
        <end position="102"/>
    </location>
</feature>
<gene>
    <name evidence="3" type="ORF">ABFV72_09795</name>
</gene>
<comment type="caution">
    <text evidence="3">The sequence shown here is derived from an EMBL/GenBank/DDBJ whole genome shotgun (WGS) entry which is preliminary data.</text>
</comment>
<dbReference type="RefSeq" id="WP_298807216.1">
    <property type="nucleotide sequence ID" value="NZ_JBDLOB010000005.1"/>
</dbReference>
<evidence type="ECO:0000259" key="2">
    <source>
        <dbReference type="Pfam" id="PF05232"/>
    </source>
</evidence>
<keyword evidence="1" id="KW-0812">Transmembrane</keyword>
<feature type="domain" description="Chlorhexidine efflux transporter" evidence="2">
    <location>
        <begin position="6"/>
        <end position="68"/>
    </location>
</feature>
<feature type="transmembrane region" description="Helical" evidence="1">
    <location>
        <begin position="42"/>
        <end position="62"/>
    </location>
</feature>
<feature type="domain" description="Chlorhexidine efflux transporter" evidence="2">
    <location>
        <begin position="74"/>
        <end position="136"/>
    </location>
</feature>
<dbReference type="InterPro" id="IPR007896">
    <property type="entry name" value="BTP_bacteria"/>
</dbReference>
<keyword evidence="1" id="KW-0472">Membrane</keyword>
<reference evidence="3 4" key="1">
    <citation type="submission" date="2024-05" db="EMBL/GenBank/DDBJ databases">
        <title>Genome sequencing of Marine Estuary Bacteria, Pseudoalteromonas distincta strain FA, Psychrobacter proteolyticus strain EA, and Shewanella baltica strain CA.</title>
        <authorList>
            <person name="Dieffenbach S.A."/>
            <person name="Maclea K.S."/>
        </authorList>
    </citation>
    <scope>NUCLEOTIDE SEQUENCE [LARGE SCALE GENOMIC DNA]</scope>
    <source>
        <strain evidence="3 4">EA</strain>
    </source>
</reference>
<dbReference type="Proteomes" id="UP001414441">
    <property type="component" value="Unassembled WGS sequence"/>
</dbReference>
<feature type="transmembrane region" description="Helical" evidence="1">
    <location>
        <begin position="12"/>
        <end position="30"/>
    </location>
</feature>
<accession>A0ABV0D6N0</accession>
<feature type="transmembrane region" description="Helical" evidence="1">
    <location>
        <begin position="114"/>
        <end position="131"/>
    </location>
</feature>
<keyword evidence="4" id="KW-1185">Reference proteome</keyword>
<protein>
    <submittedName>
        <fullName evidence="3">PACE efflux transporter</fullName>
    </submittedName>
</protein>
<name>A0ABV0D6N0_9GAMM</name>
<dbReference type="EMBL" id="JBDLOB010000005">
    <property type="protein sequence ID" value="MEN8626300.1"/>
    <property type="molecule type" value="Genomic_DNA"/>
</dbReference>
<dbReference type="Pfam" id="PF05232">
    <property type="entry name" value="BTP"/>
    <property type="match status" value="2"/>
</dbReference>
<proteinExistence type="predicted"/>
<dbReference type="InterPro" id="IPR058208">
    <property type="entry name" value="PACE"/>
</dbReference>
<sequence>MITLSPVKRRIVYVIVFEILAIISSTFVLMKLSNSDASESLPAAMMISLAAIIWNFVYNTAFETWEQRRHIAERTLLIRSAHALIFEIGLVLICLPIYIVWYDVGLIEAFMMEAALMVFFLIYNFVFTFIFDKIFTLPYHYNSATAS</sequence>
<evidence type="ECO:0000313" key="3">
    <source>
        <dbReference type="EMBL" id="MEN8626300.1"/>
    </source>
</evidence>
<dbReference type="NCBIfam" id="NF033664">
    <property type="entry name" value="PACE_transport"/>
    <property type="match status" value="1"/>
</dbReference>
<evidence type="ECO:0000256" key="1">
    <source>
        <dbReference type="SAM" id="Phobius"/>
    </source>
</evidence>
<keyword evidence="1" id="KW-1133">Transmembrane helix</keyword>
<evidence type="ECO:0000313" key="4">
    <source>
        <dbReference type="Proteomes" id="UP001414441"/>
    </source>
</evidence>